<reference evidence="2 3" key="1">
    <citation type="journal article" date="2016" name="Mol. Biol. Evol.">
        <title>Comparative Genomics of Early-Diverging Mushroom-Forming Fungi Provides Insights into the Origins of Lignocellulose Decay Capabilities.</title>
        <authorList>
            <person name="Nagy L.G."/>
            <person name="Riley R."/>
            <person name="Tritt A."/>
            <person name="Adam C."/>
            <person name="Daum C."/>
            <person name="Floudas D."/>
            <person name="Sun H."/>
            <person name="Yadav J.S."/>
            <person name="Pangilinan J."/>
            <person name="Larsson K.H."/>
            <person name="Matsuura K."/>
            <person name="Barry K."/>
            <person name="Labutti K."/>
            <person name="Kuo R."/>
            <person name="Ohm R.A."/>
            <person name="Bhattacharya S.S."/>
            <person name="Shirouzu T."/>
            <person name="Yoshinaga Y."/>
            <person name="Martin F.M."/>
            <person name="Grigoriev I.V."/>
            <person name="Hibbett D.S."/>
        </authorList>
    </citation>
    <scope>NUCLEOTIDE SEQUENCE [LARGE SCALE GENOMIC DNA]</scope>
    <source>
        <strain evidence="2 3">CBS 109695</strain>
    </source>
</reference>
<dbReference type="Proteomes" id="UP000076532">
    <property type="component" value="Unassembled WGS sequence"/>
</dbReference>
<sequence>MHRQTTRIAATSSIGLSCHPYSLTRLRQSNSQRCRRLRRLLWIFTFTFIFGLSDIGGLSVSSCLFHIRLSENTTRPTRLIVSPYASPKQGTKNGNCALLAIIRVSECARPTPSTRVTWFECTV</sequence>
<protein>
    <submittedName>
        <fullName evidence="2">Uncharacterized protein</fullName>
    </submittedName>
</protein>
<keyword evidence="3" id="KW-1185">Reference proteome</keyword>
<keyword evidence="1" id="KW-0812">Transmembrane</keyword>
<dbReference type="AlphaFoldDB" id="A0A166BQ98"/>
<evidence type="ECO:0000256" key="1">
    <source>
        <dbReference type="SAM" id="Phobius"/>
    </source>
</evidence>
<keyword evidence="1" id="KW-0472">Membrane</keyword>
<dbReference type="EMBL" id="KV417641">
    <property type="protein sequence ID" value="KZP12875.1"/>
    <property type="molecule type" value="Genomic_DNA"/>
</dbReference>
<proteinExistence type="predicted"/>
<evidence type="ECO:0000313" key="3">
    <source>
        <dbReference type="Proteomes" id="UP000076532"/>
    </source>
</evidence>
<feature type="transmembrane region" description="Helical" evidence="1">
    <location>
        <begin position="40"/>
        <end position="67"/>
    </location>
</feature>
<dbReference type="PROSITE" id="PS51257">
    <property type="entry name" value="PROKAR_LIPOPROTEIN"/>
    <property type="match status" value="1"/>
</dbReference>
<name>A0A166BQ98_9AGAM</name>
<evidence type="ECO:0000313" key="2">
    <source>
        <dbReference type="EMBL" id="KZP12875.1"/>
    </source>
</evidence>
<gene>
    <name evidence="2" type="ORF">FIBSPDRAFT_149008</name>
</gene>
<keyword evidence="1" id="KW-1133">Transmembrane helix</keyword>
<accession>A0A166BQ98</accession>
<organism evidence="2 3">
    <name type="scientific">Athelia psychrophila</name>
    <dbReference type="NCBI Taxonomy" id="1759441"/>
    <lineage>
        <taxon>Eukaryota</taxon>
        <taxon>Fungi</taxon>
        <taxon>Dikarya</taxon>
        <taxon>Basidiomycota</taxon>
        <taxon>Agaricomycotina</taxon>
        <taxon>Agaricomycetes</taxon>
        <taxon>Agaricomycetidae</taxon>
        <taxon>Atheliales</taxon>
        <taxon>Atheliaceae</taxon>
        <taxon>Athelia</taxon>
    </lineage>
</organism>